<dbReference type="Proteomes" id="UP000799118">
    <property type="component" value="Unassembled WGS sequence"/>
</dbReference>
<keyword evidence="2" id="KW-1185">Reference proteome</keyword>
<sequence length="122" mass="13563">MFQEIEGNVDIFPLQDTSSVKPFTSIVVNLNGVTVAHKDEGDEEGCIVIVLGPHAGGGLCLYEPRVVLDVKHGDVVTCRSRDYTHFNLHYDGIRASLVIHSDKTGEAFRKDGNSWDKKIFYL</sequence>
<dbReference type="EMBL" id="ML769528">
    <property type="protein sequence ID" value="KAE9395622.1"/>
    <property type="molecule type" value="Genomic_DNA"/>
</dbReference>
<evidence type="ECO:0000313" key="2">
    <source>
        <dbReference type="Proteomes" id="UP000799118"/>
    </source>
</evidence>
<dbReference type="AlphaFoldDB" id="A0A6A4HBG7"/>
<reference evidence="1" key="1">
    <citation type="journal article" date="2019" name="Environ. Microbiol.">
        <title>Fungal ecological strategies reflected in gene transcription - a case study of two litter decomposers.</title>
        <authorList>
            <person name="Barbi F."/>
            <person name="Kohler A."/>
            <person name="Barry K."/>
            <person name="Baskaran P."/>
            <person name="Daum C."/>
            <person name="Fauchery L."/>
            <person name="Ihrmark K."/>
            <person name="Kuo A."/>
            <person name="LaButti K."/>
            <person name="Lipzen A."/>
            <person name="Morin E."/>
            <person name="Grigoriev I.V."/>
            <person name="Henrissat B."/>
            <person name="Lindahl B."/>
            <person name="Martin F."/>
        </authorList>
    </citation>
    <scope>NUCLEOTIDE SEQUENCE</scope>
    <source>
        <strain evidence="1">JB14</strain>
    </source>
</reference>
<organism evidence="1 2">
    <name type="scientific">Gymnopus androsaceus JB14</name>
    <dbReference type="NCBI Taxonomy" id="1447944"/>
    <lineage>
        <taxon>Eukaryota</taxon>
        <taxon>Fungi</taxon>
        <taxon>Dikarya</taxon>
        <taxon>Basidiomycota</taxon>
        <taxon>Agaricomycotina</taxon>
        <taxon>Agaricomycetes</taxon>
        <taxon>Agaricomycetidae</taxon>
        <taxon>Agaricales</taxon>
        <taxon>Marasmiineae</taxon>
        <taxon>Omphalotaceae</taxon>
        <taxon>Gymnopus</taxon>
    </lineage>
</organism>
<dbReference type="Gene3D" id="3.60.130.30">
    <property type="match status" value="1"/>
</dbReference>
<dbReference type="OrthoDB" id="2535938at2759"/>
<evidence type="ECO:0000313" key="1">
    <source>
        <dbReference type="EMBL" id="KAE9395622.1"/>
    </source>
</evidence>
<name>A0A6A4HBG7_9AGAR</name>
<proteinExistence type="predicted"/>
<protein>
    <submittedName>
        <fullName evidence="1">Uncharacterized protein</fullName>
    </submittedName>
</protein>
<accession>A0A6A4HBG7</accession>
<gene>
    <name evidence="1" type="ORF">BT96DRAFT_826063</name>
</gene>